<reference evidence="1" key="1">
    <citation type="submission" date="2022-03" db="EMBL/GenBank/DDBJ databases">
        <authorList>
            <person name="Sayadi A."/>
        </authorList>
    </citation>
    <scope>NUCLEOTIDE SEQUENCE</scope>
</reference>
<name>A0A9P0KBX2_ACAOB</name>
<protein>
    <submittedName>
        <fullName evidence="1">Uncharacterized protein</fullName>
    </submittedName>
</protein>
<dbReference type="OrthoDB" id="6750008at2759"/>
<proteinExistence type="predicted"/>
<sequence>MFAYYHQIHQSIVIYGEIAKKYSKQRQVVRKSQICLNAQKVLTTAHIF</sequence>
<dbReference type="EMBL" id="CAKOFQ010006796">
    <property type="protein sequence ID" value="CAH1972247.1"/>
    <property type="molecule type" value="Genomic_DNA"/>
</dbReference>
<accession>A0A9P0KBX2</accession>
<dbReference type="AlphaFoldDB" id="A0A9P0KBX2"/>
<evidence type="ECO:0000313" key="2">
    <source>
        <dbReference type="Proteomes" id="UP001152888"/>
    </source>
</evidence>
<dbReference type="Proteomes" id="UP001152888">
    <property type="component" value="Unassembled WGS sequence"/>
</dbReference>
<evidence type="ECO:0000313" key="1">
    <source>
        <dbReference type="EMBL" id="CAH1972247.1"/>
    </source>
</evidence>
<comment type="caution">
    <text evidence="1">The sequence shown here is derived from an EMBL/GenBank/DDBJ whole genome shotgun (WGS) entry which is preliminary data.</text>
</comment>
<organism evidence="1 2">
    <name type="scientific">Acanthoscelides obtectus</name>
    <name type="common">Bean weevil</name>
    <name type="synonym">Bruchus obtectus</name>
    <dbReference type="NCBI Taxonomy" id="200917"/>
    <lineage>
        <taxon>Eukaryota</taxon>
        <taxon>Metazoa</taxon>
        <taxon>Ecdysozoa</taxon>
        <taxon>Arthropoda</taxon>
        <taxon>Hexapoda</taxon>
        <taxon>Insecta</taxon>
        <taxon>Pterygota</taxon>
        <taxon>Neoptera</taxon>
        <taxon>Endopterygota</taxon>
        <taxon>Coleoptera</taxon>
        <taxon>Polyphaga</taxon>
        <taxon>Cucujiformia</taxon>
        <taxon>Chrysomeloidea</taxon>
        <taxon>Chrysomelidae</taxon>
        <taxon>Bruchinae</taxon>
        <taxon>Bruchini</taxon>
        <taxon>Acanthoscelides</taxon>
    </lineage>
</organism>
<keyword evidence="2" id="KW-1185">Reference proteome</keyword>
<gene>
    <name evidence="1" type="ORF">ACAOBT_LOCUS9887</name>
</gene>